<dbReference type="Gene3D" id="3.30.420.140">
    <property type="entry name" value="YqgF/RNase H-like domain"/>
    <property type="match status" value="1"/>
</dbReference>
<feature type="domain" description="YqgF/RNase H-like" evidence="5">
    <location>
        <begin position="15"/>
        <end position="127"/>
    </location>
</feature>
<reference evidence="6 7" key="1">
    <citation type="submission" date="2014-06" db="EMBL/GenBank/DDBJ databases">
        <authorList>
            <person name="Swart Estienne"/>
        </authorList>
    </citation>
    <scope>NUCLEOTIDE SEQUENCE [LARGE SCALE GENOMIC DNA]</scope>
    <source>
        <strain evidence="6 7">130c</strain>
    </source>
</reference>
<dbReference type="EMBL" id="CCKQ01013997">
    <property type="protein sequence ID" value="CDW85724.1"/>
    <property type="molecule type" value="Genomic_DNA"/>
</dbReference>
<dbReference type="CDD" id="cd16964">
    <property type="entry name" value="YqgF"/>
    <property type="match status" value="1"/>
</dbReference>
<dbReference type="InterPro" id="IPR037027">
    <property type="entry name" value="YqgF/RNaseH-like_dom_sf"/>
</dbReference>
<keyword evidence="7" id="KW-1185">Reference proteome</keyword>
<dbReference type="InParanoid" id="A0A078ATZ0"/>
<dbReference type="InterPro" id="IPR006641">
    <property type="entry name" value="YqgF/RNaseH-like_dom"/>
</dbReference>
<evidence type="ECO:0000259" key="5">
    <source>
        <dbReference type="SMART" id="SM00732"/>
    </source>
</evidence>
<evidence type="ECO:0000313" key="7">
    <source>
        <dbReference type="Proteomes" id="UP000039865"/>
    </source>
</evidence>
<keyword evidence="2" id="KW-0690">Ribosome biogenesis</keyword>
<proteinExistence type="inferred from homology"/>
<dbReference type="OrthoDB" id="10261669at2759"/>
<evidence type="ECO:0000256" key="2">
    <source>
        <dbReference type="ARBA" id="ARBA00022517"/>
    </source>
</evidence>
<dbReference type="PANTHER" id="PTHR33317:SF4">
    <property type="entry name" value="POLYNUCLEOTIDYL TRANSFERASE, RIBONUCLEASE H-LIKE SUPERFAMILY PROTEIN"/>
    <property type="match status" value="1"/>
</dbReference>
<dbReference type="SUPFAM" id="SSF53098">
    <property type="entry name" value="Ribonuclease H-like"/>
    <property type="match status" value="1"/>
</dbReference>
<keyword evidence="4" id="KW-0378">Hydrolase</keyword>
<dbReference type="SMART" id="SM00732">
    <property type="entry name" value="YqgFc"/>
    <property type="match status" value="1"/>
</dbReference>
<dbReference type="GO" id="GO:0004518">
    <property type="term" value="F:nuclease activity"/>
    <property type="evidence" value="ECO:0007669"/>
    <property type="project" value="UniProtKB-KW"/>
</dbReference>
<organism evidence="6 7">
    <name type="scientific">Stylonychia lemnae</name>
    <name type="common">Ciliate</name>
    <dbReference type="NCBI Taxonomy" id="5949"/>
    <lineage>
        <taxon>Eukaryota</taxon>
        <taxon>Sar</taxon>
        <taxon>Alveolata</taxon>
        <taxon>Ciliophora</taxon>
        <taxon>Intramacronucleata</taxon>
        <taxon>Spirotrichea</taxon>
        <taxon>Stichotrichia</taxon>
        <taxon>Sporadotrichida</taxon>
        <taxon>Oxytrichidae</taxon>
        <taxon>Stylonychinae</taxon>
        <taxon>Stylonychia</taxon>
    </lineage>
</organism>
<evidence type="ECO:0000256" key="1">
    <source>
        <dbReference type="ARBA" id="ARBA00022490"/>
    </source>
</evidence>
<evidence type="ECO:0000256" key="3">
    <source>
        <dbReference type="ARBA" id="ARBA00022722"/>
    </source>
</evidence>
<dbReference type="InterPro" id="IPR005227">
    <property type="entry name" value="YqgF"/>
</dbReference>
<protein>
    <submittedName>
        <fullName evidence="6">Holliday junction resolvase</fullName>
    </submittedName>
</protein>
<sequence>MKSQLTKIKKINTEARIIGLDIGRKYIGVAVSDKQIQTCKPYKTFQMDPQFLRNYDFSNNSGFFILLKHLIDKKHVKGIVAGYPLHNKNQFSTHCIFIEKFIEHMWTHEKIRVPVTLVNEYGTSLEAKARVAELVQGKILGTGTSATKNILEEKLNDIKLLQAKQDHQLITNQLMSSTFASSQVSNVQDLTANLEPEVMLRKGIYDKIAAQLILQQFIDIYNKKEDKAVSEKTANKI</sequence>
<keyword evidence="1" id="KW-0963">Cytoplasm</keyword>
<dbReference type="Pfam" id="PF03652">
    <property type="entry name" value="RuvX"/>
    <property type="match status" value="1"/>
</dbReference>
<dbReference type="GO" id="GO:0000967">
    <property type="term" value="P:rRNA 5'-end processing"/>
    <property type="evidence" value="ECO:0007669"/>
    <property type="project" value="TreeGrafter"/>
</dbReference>
<keyword evidence="3" id="KW-0540">Nuclease</keyword>
<accession>A0A078ATZ0</accession>
<dbReference type="PANTHER" id="PTHR33317">
    <property type="entry name" value="POLYNUCLEOTIDYL TRANSFERASE, RIBONUCLEASE H-LIKE SUPERFAMILY PROTEIN"/>
    <property type="match status" value="1"/>
</dbReference>
<dbReference type="GO" id="GO:0016787">
    <property type="term" value="F:hydrolase activity"/>
    <property type="evidence" value="ECO:0007669"/>
    <property type="project" value="UniProtKB-KW"/>
</dbReference>
<evidence type="ECO:0000256" key="4">
    <source>
        <dbReference type="ARBA" id="ARBA00022801"/>
    </source>
</evidence>
<dbReference type="InterPro" id="IPR012337">
    <property type="entry name" value="RNaseH-like_sf"/>
</dbReference>
<gene>
    <name evidence="6" type="primary">Contig7404.g7916</name>
    <name evidence="6" type="ORF">STYLEM_14810</name>
</gene>
<dbReference type="AlphaFoldDB" id="A0A078ATZ0"/>
<name>A0A078ATZ0_STYLE</name>
<evidence type="ECO:0000313" key="6">
    <source>
        <dbReference type="EMBL" id="CDW85724.1"/>
    </source>
</evidence>
<dbReference type="HAMAP" id="MF_00651">
    <property type="entry name" value="Nuclease_YqgF"/>
    <property type="match status" value="1"/>
</dbReference>
<dbReference type="Proteomes" id="UP000039865">
    <property type="component" value="Unassembled WGS sequence"/>
</dbReference>